<dbReference type="Proteomes" id="UP000001299">
    <property type="component" value="Chromosome 1"/>
</dbReference>
<name>E0RX00_BUTPB</name>
<protein>
    <submittedName>
        <fullName evidence="2">HTH domain-containing protein</fullName>
    </submittedName>
</protein>
<proteinExistence type="predicted"/>
<dbReference type="AlphaFoldDB" id="E0RX00"/>
<dbReference type="InterPro" id="IPR010982">
    <property type="entry name" value="Lambda_DNA-bd_dom_sf"/>
</dbReference>
<dbReference type="SUPFAM" id="SSF47413">
    <property type="entry name" value="lambda repressor-like DNA-binding domains"/>
    <property type="match status" value="1"/>
</dbReference>
<accession>E0RX00</accession>
<organism evidence="2 3">
    <name type="scientific">Butyrivibrio proteoclasticus (strain ATCC 51982 / DSM 14932 / B316)</name>
    <name type="common">Clostridium proteoclasticum</name>
    <dbReference type="NCBI Taxonomy" id="515622"/>
    <lineage>
        <taxon>Bacteria</taxon>
        <taxon>Bacillati</taxon>
        <taxon>Bacillota</taxon>
        <taxon>Clostridia</taxon>
        <taxon>Lachnospirales</taxon>
        <taxon>Lachnospiraceae</taxon>
        <taxon>Butyrivibrio</taxon>
    </lineage>
</organism>
<dbReference type="eggNOG" id="ENOG5032YN5">
    <property type="taxonomic scope" value="Bacteria"/>
</dbReference>
<evidence type="ECO:0000259" key="1">
    <source>
        <dbReference type="PROSITE" id="PS50943"/>
    </source>
</evidence>
<dbReference type="HOGENOM" id="CLU_1934144_0_0_9"/>
<evidence type="ECO:0000313" key="3">
    <source>
        <dbReference type="Proteomes" id="UP000001299"/>
    </source>
</evidence>
<dbReference type="STRING" id="515622.bpr_I2175"/>
<dbReference type="KEGG" id="bpb:bpr_I2175"/>
<dbReference type="GO" id="GO:0003677">
    <property type="term" value="F:DNA binding"/>
    <property type="evidence" value="ECO:0007669"/>
    <property type="project" value="InterPro"/>
</dbReference>
<feature type="domain" description="HTH cro/C1-type" evidence="1">
    <location>
        <begin position="25"/>
        <end position="71"/>
    </location>
</feature>
<dbReference type="Gene3D" id="1.10.260.40">
    <property type="entry name" value="lambda repressor-like DNA-binding domains"/>
    <property type="match status" value="1"/>
</dbReference>
<evidence type="ECO:0000313" key="2">
    <source>
        <dbReference type="EMBL" id="ADL34908.1"/>
    </source>
</evidence>
<dbReference type="CDD" id="cd00093">
    <property type="entry name" value="HTH_XRE"/>
    <property type="match status" value="1"/>
</dbReference>
<reference evidence="2 3" key="1">
    <citation type="journal article" date="2010" name="PLoS ONE">
        <title>The glycobiome of the rumen bacterium Butyrivibrio proteoclasticus B316(T) highlights adaptation to a polysaccharide-rich environment.</title>
        <authorList>
            <person name="Kelly W.J."/>
            <person name="Leahy S.C."/>
            <person name="Altermann E."/>
            <person name="Yeoman C.J."/>
            <person name="Dunne J.C."/>
            <person name="Kong Z."/>
            <person name="Pacheco D.M."/>
            <person name="Li D."/>
            <person name="Noel S.J."/>
            <person name="Moon C.D."/>
            <person name="Cookson A.L."/>
            <person name="Attwood G.T."/>
        </authorList>
    </citation>
    <scope>NUCLEOTIDE SEQUENCE [LARGE SCALE GENOMIC DNA]</scope>
    <source>
        <strain evidence="3">ATCC 51982 / DSM 14932 / B316</strain>
    </source>
</reference>
<dbReference type="PROSITE" id="PS50943">
    <property type="entry name" value="HTH_CROC1"/>
    <property type="match status" value="1"/>
</dbReference>
<keyword evidence="3" id="KW-1185">Reference proteome</keyword>
<sequence length="130" mass="14802">MHFVKGTPVMTLFINNFNSYIDHMKIKQIYLSKLCGIEKNKLSRILNGLQDETGADMERLADAVGKRVDYFLTESFELPPLDEASQGKIAFYAGNPSKKQEIMANDLVEMIENIDQVLSAKKRFENIGRI</sequence>
<gene>
    <name evidence="2" type="ordered locus">bpr_I2175</name>
</gene>
<dbReference type="InterPro" id="IPR001387">
    <property type="entry name" value="Cro/C1-type_HTH"/>
</dbReference>
<dbReference type="EMBL" id="CP001810">
    <property type="protein sequence ID" value="ADL34908.1"/>
    <property type="molecule type" value="Genomic_DNA"/>
</dbReference>